<dbReference type="EMBL" id="CM055763">
    <property type="protein sequence ID" value="KAJ7985590.1"/>
    <property type="molecule type" value="Genomic_DNA"/>
</dbReference>
<gene>
    <name evidence="1" type="ORF">DPEC_G00353650</name>
</gene>
<proteinExistence type="predicted"/>
<sequence length="472" mass="51840">MCPVLSATRTIQGHGSHSETMAIEDMEAVEALMSINKHHKARNSRTFKHGKFRPLTPSSDFLEDECHFPSDPADVRESICMTPPHSPTNLETIHSEAMFHCPLLGQTSSWRSFSSLPAEQDLTPPQLVSQPRSQATSVIRHTADSKHSSLAVCPSPALKHKITHPQPEQPLPQNPQPSLDSITNLLADRLSSRATGGNITPSSSNAELAVPQALVTGRTASVGKFHQPLSVSPVADWVSPYPVPIYCEILHAFPTADNCHSPVGTSTTGQKHIVIISPKQHLTTPVLFMGTQVTTDPDIFLVAQSVVPVQGSLLPPGGTKLSAIAPAPGFTSMVPSSRPQPAVSRLRSHICPYKECAKTYFKSSHLKAHMRTHTGEKPFRCSWEGCERCFARSDELSRHRRTHTGEKRFVCPMCHHCFMRSDHLAKHTRRHVAMKKTPSWQMGVLHSRDVTHPVSHFVVNSGPLERTVVSSA</sequence>
<keyword evidence="2" id="KW-1185">Reference proteome</keyword>
<organism evidence="1 2">
    <name type="scientific">Dallia pectoralis</name>
    <name type="common">Alaska blackfish</name>
    <dbReference type="NCBI Taxonomy" id="75939"/>
    <lineage>
        <taxon>Eukaryota</taxon>
        <taxon>Metazoa</taxon>
        <taxon>Chordata</taxon>
        <taxon>Craniata</taxon>
        <taxon>Vertebrata</taxon>
        <taxon>Euteleostomi</taxon>
        <taxon>Actinopterygii</taxon>
        <taxon>Neopterygii</taxon>
        <taxon>Teleostei</taxon>
        <taxon>Protacanthopterygii</taxon>
        <taxon>Esociformes</taxon>
        <taxon>Umbridae</taxon>
        <taxon>Dallia</taxon>
    </lineage>
</organism>
<evidence type="ECO:0000313" key="2">
    <source>
        <dbReference type="Proteomes" id="UP001157502"/>
    </source>
</evidence>
<comment type="caution">
    <text evidence="1">The sequence shown here is derived from an EMBL/GenBank/DDBJ whole genome shotgun (WGS) entry which is preliminary data.</text>
</comment>
<dbReference type="Proteomes" id="UP001157502">
    <property type="component" value="Chromosome 36"/>
</dbReference>
<evidence type="ECO:0000313" key="1">
    <source>
        <dbReference type="EMBL" id="KAJ7985590.1"/>
    </source>
</evidence>
<reference evidence="1" key="1">
    <citation type="submission" date="2021-05" db="EMBL/GenBank/DDBJ databases">
        <authorList>
            <person name="Pan Q."/>
            <person name="Jouanno E."/>
            <person name="Zahm M."/>
            <person name="Klopp C."/>
            <person name="Cabau C."/>
            <person name="Louis A."/>
            <person name="Berthelot C."/>
            <person name="Parey E."/>
            <person name="Roest Crollius H."/>
            <person name="Montfort J."/>
            <person name="Robinson-Rechavi M."/>
            <person name="Bouchez O."/>
            <person name="Lampietro C."/>
            <person name="Lopez Roques C."/>
            <person name="Donnadieu C."/>
            <person name="Postlethwait J."/>
            <person name="Bobe J."/>
            <person name="Dillon D."/>
            <person name="Chandos A."/>
            <person name="von Hippel F."/>
            <person name="Guiguen Y."/>
        </authorList>
    </citation>
    <scope>NUCLEOTIDE SEQUENCE</scope>
    <source>
        <strain evidence="1">YG-Jan2019</strain>
    </source>
</reference>
<protein>
    <submittedName>
        <fullName evidence="1">Uncharacterized protein</fullName>
    </submittedName>
</protein>
<name>A0ACC2F2Y0_DALPE</name>
<accession>A0ACC2F2Y0</accession>